<evidence type="ECO:0000313" key="2">
    <source>
        <dbReference type="EMBL" id="CDW49565.1"/>
    </source>
</evidence>
<protein>
    <submittedName>
        <fullName evidence="2">Uncharacterized protein</fullName>
    </submittedName>
</protein>
<dbReference type="AlphaFoldDB" id="A0A0K2VGQ7"/>
<feature type="region of interest" description="Disordered" evidence="1">
    <location>
        <begin position="1"/>
        <end position="37"/>
    </location>
</feature>
<accession>A0A0K2VGQ7</accession>
<proteinExistence type="predicted"/>
<reference evidence="2" key="1">
    <citation type="submission" date="2014-05" db="EMBL/GenBank/DDBJ databases">
        <authorList>
            <person name="Chronopoulou M."/>
        </authorList>
    </citation>
    <scope>NUCLEOTIDE SEQUENCE</scope>
    <source>
        <tissue evidence="2">Whole organism</tissue>
    </source>
</reference>
<name>A0A0K2VGQ7_LEPSM</name>
<dbReference type="EMBL" id="HACA01032204">
    <property type="protein sequence ID" value="CDW49565.1"/>
    <property type="molecule type" value="Transcribed_RNA"/>
</dbReference>
<organism evidence="2">
    <name type="scientific">Lepeophtheirus salmonis</name>
    <name type="common">Salmon louse</name>
    <name type="synonym">Caligus salmonis</name>
    <dbReference type="NCBI Taxonomy" id="72036"/>
    <lineage>
        <taxon>Eukaryota</taxon>
        <taxon>Metazoa</taxon>
        <taxon>Ecdysozoa</taxon>
        <taxon>Arthropoda</taxon>
        <taxon>Crustacea</taxon>
        <taxon>Multicrustacea</taxon>
        <taxon>Hexanauplia</taxon>
        <taxon>Copepoda</taxon>
        <taxon>Siphonostomatoida</taxon>
        <taxon>Caligidae</taxon>
        <taxon>Lepeophtheirus</taxon>
    </lineage>
</organism>
<sequence length="105" mass="11185">MVATTTAATSSSSESSPITSSVSASVASTPGSTTTSSMGNLHFQFLSIDRCTIQFARGIICVLGVRHRHKGVALLCDIDIRYGTDFAEFIFQYAPRTSVSNAMDK</sequence>
<evidence type="ECO:0000256" key="1">
    <source>
        <dbReference type="SAM" id="MobiDB-lite"/>
    </source>
</evidence>